<accession>A0ACB8BBR0</accession>
<organism evidence="1 2">
    <name type="scientific">Leucogyrophana mollusca</name>
    <dbReference type="NCBI Taxonomy" id="85980"/>
    <lineage>
        <taxon>Eukaryota</taxon>
        <taxon>Fungi</taxon>
        <taxon>Dikarya</taxon>
        <taxon>Basidiomycota</taxon>
        <taxon>Agaricomycotina</taxon>
        <taxon>Agaricomycetes</taxon>
        <taxon>Agaricomycetidae</taxon>
        <taxon>Boletales</taxon>
        <taxon>Boletales incertae sedis</taxon>
        <taxon>Leucogyrophana</taxon>
    </lineage>
</organism>
<dbReference type="EMBL" id="MU266468">
    <property type="protein sequence ID" value="KAH7922914.1"/>
    <property type="molecule type" value="Genomic_DNA"/>
</dbReference>
<sequence>MTDSVLCFSITLRLLSIMRAVVYDKPFSVIQMILPNSLSKPLNSVYNSHNDMHLRQRPSHVRRSHGSRTWYRFWS</sequence>
<evidence type="ECO:0000313" key="1">
    <source>
        <dbReference type="EMBL" id="KAH7922914.1"/>
    </source>
</evidence>
<evidence type="ECO:0000313" key="2">
    <source>
        <dbReference type="Proteomes" id="UP000790709"/>
    </source>
</evidence>
<keyword evidence="2" id="KW-1185">Reference proteome</keyword>
<gene>
    <name evidence="1" type="ORF">BV22DRAFT_623959</name>
</gene>
<proteinExistence type="predicted"/>
<name>A0ACB8BBR0_9AGAM</name>
<protein>
    <submittedName>
        <fullName evidence="1">Uncharacterized protein</fullName>
    </submittedName>
</protein>
<comment type="caution">
    <text evidence="1">The sequence shown here is derived from an EMBL/GenBank/DDBJ whole genome shotgun (WGS) entry which is preliminary data.</text>
</comment>
<reference evidence="1" key="1">
    <citation type="journal article" date="2021" name="New Phytol.">
        <title>Evolutionary innovations through gain and loss of genes in the ectomycorrhizal Boletales.</title>
        <authorList>
            <person name="Wu G."/>
            <person name="Miyauchi S."/>
            <person name="Morin E."/>
            <person name="Kuo A."/>
            <person name="Drula E."/>
            <person name="Varga T."/>
            <person name="Kohler A."/>
            <person name="Feng B."/>
            <person name="Cao Y."/>
            <person name="Lipzen A."/>
            <person name="Daum C."/>
            <person name="Hundley H."/>
            <person name="Pangilinan J."/>
            <person name="Johnson J."/>
            <person name="Barry K."/>
            <person name="LaButti K."/>
            <person name="Ng V."/>
            <person name="Ahrendt S."/>
            <person name="Min B."/>
            <person name="Choi I.G."/>
            <person name="Park H."/>
            <person name="Plett J.M."/>
            <person name="Magnuson J."/>
            <person name="Spatafora J.W."/>
            <person name="Nagy L.G."/>
            <person name="Henrissat B."/>
            <person name="Grigoriev I.V."/>
            <person name="Yang Z.L."/>
            <person name="Xu J."/>
            <person name="Martin F.M."/>
        </authorList>
    </citation>
    <scope>NUCLEOTIDE SEQUENCE</scope>
    <source>
        <strain evidence="1">KUC20120723A-06</strain>
    </source>
</reference>
<dbReference type="Proteomes" id="UP000790709">
    <property type="component" value="Unassembled WGS sequence"/>
</dbReference>